<keyword evidence="4" id="KW-0862">Zinc</keyword>
<dbReference type="PROSITE" id="PS00028">
    <property type="entry name" value="ZINC_FINGER_C2H2_1"/>
    <property type="match status" value="2"/>
</dbReference>
<evidence type="ECO:0000259" key="6">
    <source>
        <dbReference type="PROSITE" id="PS50157"/>
    </source>
</evidence>
<comment type="caution">
    <text evidence="7">The sequence shown here is derived from an EMBL/GenBank/DDBJ whole genome shotgun (WGS) entry which is preliminary data.</text>
</comment>
<evidence type="ECO:0000313" key="8">
    <source>
        <dbReference type="Proteomes" id="UP001162131"/>
    </source>
</evidence>
<feature type="domain" description="C2H2-type" evidence="6">
    <location>
        <begin position="4"/>
        <end position="34"/>
    </location>
</feature>
<feature type="domain" description="C2H2-type" evidence="6">
    <location>
        <begin position="62"/>
        <end position="91"/>
    </location>
</feature>
<dbReference type="InterPro" id="IPR050329">
    <property type="entry name" value="GLI_C2H2-zinc-finger"/>
</dbReference>
<dbReference type="GO" id="GO:0005634">
    <property type="term" value="C:nucleus"/>
    <property type="evidence" value="ECO:0007669"/>
    <property type="project" value="UniProtKB-ARBA"/>
</dbReference>
<dbReference type="GO" id="GO:0008270">
    <property type="term" value="F:zinc ion binding"/>
    <property type="evidence" value="ECO:0007669"/>
    <property type="project" value="UniProtKB-KW"/>
</dbReference>
<dbReference type="InterPro" id="IPR036236">
    <property type="entry name" value="Znf_C2H2_sf"/>
</dbReference>
<evidence type="ECO:0000256" key="1">
    <source>
        <dbReference type="ARBA" id="ARBA00022723"/>
    </source>
</evidence>
<feature type="domain" description="C2H2-type" evidence="6">
    <location>
        <begin position="34"/>
        <end position="61"/>
    </location>
</feature>
<protein>
    <recommendedName>
        <fullName evidence="6">C2H2-type domain-containing protein</fullName>
    </recommendedName>
</protein>
<keyword evidence="1" id="KW-0479">Metal-binding</keyword>
<dbReference type="Gene3D" id="3.30.160.60">
    <property type="entry name" value="Classic Zinc Finger"/>
    <property type="match status" value="2"/>
</dbReference>
<reference evidence="7" key="1">
    <citation type="submission" date="2021-09" db="EMBL/GenBank/DDBJ databases">
        <authorList>
            <consortium name="AG Swart"/>
            <person name="Singh M."/>
            <person name="Singh A."/>
            <person name="Seah K."/>
            <person name="Emmerich C."/>
        </authorList>
    </citation>
    <scope>NUCLEOTIDE SEQUENCE</scope>
    <source>
        <strain evidence="7">ATCC30299</strain>
    </source>
</reference>
<dbReference type="PROSITE" id="PS50157">
    <property type="entry name" value="ZINC_FINGER_C2H2_2"/>
    <property type="match status" value="3"/>
</dbReference>
<proteinExistence type="predicted"/>
<evidence type="ECO:0000256" key="3">
    <source>
        <dbReference type="ARBA" id="ARBA00022771"/>
    </source>
</evidence>
<evidence type="ECO:0000256" key="5">
    <source>
        <dbReference type="PROSITE-ProRule" id="PRU00042"/>
    </source>
</evidence>
<sequence>MKSYRCSYRNCKQTYTNQYNLRRHISINHHKVRFTCKTCQKKLCSAQALRDHAHCHTGEKPYACKFPGCTKRYRQGSQLSYHKKKHARQLSEKVEVFAELKLTFLLRHESKEIYEAPKGPYSVNHAVLPPLRPNSNLKSLKF</sequence>
<evidence type="ECO:0000256" key="2">
    <source>
        <dbReference type="ARBA" id="ARBA00022737"/>
    </source>
</evidence>
<dbReference type="PANTHER" id="PTHR19818:SF139">
    <property type="entry name" value="PAIR-RULE PROTEIN ODD-PAIRED"/>
    <property type="match status" value="1"/>
</dbReference>
<evidence type="ECO:0000313" key="7">
    <source>
        <dbReference type="EMBL" id="CAG9328737.1"/>
    </source>
</evidence>
<dbReference type="Proteomes" id="UP001162131">
    <property type="component" value="Unassembled WGS sequence"/>
</dbReference>
<dbReference type="PANTHER" id="PTHR19818">
    <property type="entry name" value="ZINC FINGER PROTEIN ZIC AND GLI"/>
    <property type="match status" value="1"/>
</dbReference>
<dbReference type="GO" id="GO:0045944">
    <property type="term" value="P:positive regulation of transcription by RNA polymerase II"/>
    <property type="evidence" value="ECO:0007669"/>
    <property type="project" value="UniProtKB-ARBA"/>
</dbReference>
<dbReference type="GO" id="GO:0000978">
    <property type="term" value="F:RNA polymerase II cis-regulatory region sequence-specific DNA binding"/>
    <property type="evidence" value="ECO:0007669"/>
    <property type="project" value="TreeGrafter"/>
</dbReference>
<dbReference type="AlphaFoldDB" id="A0AAU9JZ93"/>
<dbReference type="InterPro" id="IPR013087">
    <property type="entry name" value="Znf_C2H2_type"/>
</dbReference>
<name>A0AAU9JZ93_9CILI</name>
<dbReference type="Pfam" id="PF00096">
    <property type="entry name" value="zf-C2H2"/>
    <property type="match status" value="1"/>
</dbReference>
<keyword evidence="8" id="KW-1185">Reference proteome</keyword>
<keyword evidence="3 5" id="KW-0863">Zinc-finger</keyword>
<organism evidence="7 8">
    <name type="scientific">Blepharisma stoltei</name>
    <dbReference type="NCBI Taxonomy" id="1481888"/>
    <lineage>
        <taxon>Eukaryota</taxon>
        <taxon>Sar</taxon>
        <taxon>Alveolata</taxon>
        <taxon>Ciliophora</taxon>
        <taxon>Postciliodesmatophora</taxon>
        <taxon>Heterotrichea</taxon>
        <taxon>Heterotrichida</taxon>
        <taxon>Blepharismidae</taxon>
        <taxon>Blepharisma</taxon>
    </lineage>
</organism>
<dbReference type="GO" id="GO:0000981">
    <property type="term" value="F:DNA-binding transcription factor activity, RNA polymerase II-specific"/>
    <property type="evidence" value="ECO:0007669"/>
    <property type="project" value="TreeGrafter"/>
</dbReference>
<dbReference type="SMART" id="SM00355">
    <property type="entry name" value="ZnF_C2H2"/>
    <property type="match status" value="3"/>
</dbReference>
<gene>
    <name evidence="7" type="ORF">BSTOLATCC_MIC46728</name>
</gene>
<keyword evidence="2" id="KW-0677">Repeat</keyword>
<dbReference type="EMBL" id="CAJZBQ010000046">
    <property type="protein sequence ID" value="CAG9328737.1"/>
    <property type="molecule type" value="Genomic_DNA"/>
</dbReference>
<evidence type="ECO:0000256" key="4">
    <source>
        <dbReference type="ARBA" id="ARBA00022833"/>
    </source>
</evidence>
<dbReference type="SUPFAM" id="SSF57667">
    <property type="entry name" value="beta-beta-alpha zinc fingers"/>
    <property type="match status" value="1"/>
</dbReference>
<accession>A0AAU9JZ93</accession>